<dbReference type="PANTHER" id="PTHR43731">
    <property type="entry name" value="RHOMBOID PROTEASE"/>
    <property type="match status" value="1"/>
</dbReference>
<comment type="subcellular location">
    <subcellularLocation>
        <location evidence="1">Membrane</location>
        <topology evidence="1">Multi-pass membrane protein</topology>
    </subcellularLocation>
</comment>
<proteinExistence type="inferred from homology"/>
<keyword evidence="4 9" id="KW-0378">Hydrolase</keyword>
<gene>
    <name evidence="9" type="ORF">LJD61_04305</name>
</gene>
<evidence type="ECO:0000256" key="1">
    <source>
        <dbReference type="ARBA" id="ARBA00004141"/>
    </source>
</evidence>
<dbReference type="GO" id="GO:0008233">
    <property type="term" value="F:peptidase activity"/>
    <property type="evidence" value="ECO:0007669"/>
    <property type="project" value="UniProtKB-KW"/>
</dbReference>
<evidence type="ECO:0000256" key="2">
    <source>
        <dbReference type="ARBA" id="ARBA00009045"/>
    </source>
</evidence>
<dbReference type="GO" id="GO:0006508">
    <property type="term" value="P:proteolysis"/>
    <property type="evidence" value="ECO:0007669"/>
    <property type="project" value="UniProtKB-KW"/>
</dbReference>
<dbReference type="EMBL" id="JAJEKE010000002">
    <property type="protein sequence ID" value="MCQ1528768.1"/>
    <property type="molecule type" value="Genomic_DNA"/>
</dbReference>
<dbReference type="Pfam" id="PF01694">
    <property type="entry name" value="Rhomboid"/>
    <property type="match status" value="1"/>
</dbReference>
<dbReference type="Gene3D" id="1.20.1540.10">
    <property type="entry name" value="Rhomboid-like"/>
    <property type="match status" value="1"/>
</dbReference>
<keyword evidence="9" id="KW-0645">Protease</keyword>
<dbReference type="EC" id="3.4.21.105" evidence="9"/>
<sequence length="376" mass="42173">MQGKYIDGEQTNPMIFYGDNDNEMNPAEYGEHEYRYMPEYSPPKATLTICLIIINGAVWAAVMAYSFLKGIDFNEALYIFGAKENLSIMEGQYWRFLTPIFLHASFTHLLVNSYSLYWVGSVTEKLYGHMKFLVIYLAAGIFGNILSFIFSPNPGVGASGSIFGLLGALLYFGVENPELFRRYFGHNIMITIAINIIYGFIHPGIDNYAHLGGLLGGFLTSGIVKLRGTHRRWLKRPVFIILTLLVLGASLTYGFTNAQNTVILKVEQLDGLLQKGSYKEADKIGKEILSANPKDDYIRLRTLWALVISTASQNKYSEAFEYADQIIELDAPRGRYMKGLLYVDTGNISAAKKELEEAKKLEPGLTDAVDKVLKEL</sequence>
<evidence type="ECO:0000256" key="5">
    <source>
        <dbReference type="ARBA" id="ARBA00022989"/>
    </source>
</evidence>
<feature type="transmembrane region" description="Helical" evidence="7">
    <location>
        <begin position="100"/>
        <end position="120"/>
    </location>
</feature>
<dbReference type="SUPFAM" id="SSF144091">
    <property type="entry name" value="Rhomboid-like"/>
    <property type="match status" value="1"/>
</dbReference>
<feature type="transmembrane region" description="Helical" evidence="7">
    <location>
        <begin position="238"/>
        <end position="256"/>
    </location>
</feature>
<evidence type="ECO:0000256" key="4">
    <source>
        <dbReference type="ARBA" id="ARBA00022801"/>
    </source>
</evidence>
<dbReference type="Gene3D" id="1.25.40.10">
    <property type="entry name" value="Tetratricopeptide repeat domain"/>
    <property type="match status" value="1"/>
</dbReference>
<feature type="domain" description="Peptidase S54 rhomboid" evidence="8">
    <location>
        <begin position="91"/>
        <end position="223"/>
    </location>
</feature>
<evidence type="ECO:0000313" key="10">
    <source>
        <dbReference type="Proteomes" id="UP001651880"/>
    </source>
</evidence>
<name>A0ABT1NF15_9FIRM</name>
<keyword evidence="6 7" id="KW-0472">Membrane</keyword>
<dbReference type="InterPro" id="IPR050925">
    <property type="entry name" value="Rhomboid_protease_S54"/>
</dbReference>
<evidence type="ECO:0000259" key="8">
    <source>
        <dbReference type="Pfam" id="PF01694"/>
    </source>
</evidence>
<dbReference type="RefSeq" id="WP_255226285.1">
    <property type="nucleotide sequence ID" value="NZ_JAJEKE010000002.1"/>
</dbReference>
<dbReference type="InterPro" id="IPR022764">
    <property type="entry name" value="Peptidase_S54_rhomboid_dom"/>
</dbReference>
<feature type="transmembrane region" description="Helical" evidence="7">
    <location>
        <begin position="207"/>
        <end position="226"/>
    </location>
</feature>
<comment type="similarity">
    <text evidence="2">Belongs to the peptidase S54 family.</text>
</comment>
<protein>
    <submittedName>
        <fullName evidence="9">Rhomboid family intramembrane serine protease</fullName>
        <ecNumber evidence="9">3.4.21.105</ecNumber>
    </submittedName>
</protein>
<evidence type="ECO:0000256" key="7">
    <source>
        <dbReference type="SAM" id="Phobius"/>
    </source>
</evidence>
<dbReference type="InterPro" id="IPR035952">
    <property type="entry name" value="Rhomboid-like_sf"/>
</dbReference>
<reference evidence="9 10" key="1">
    <citation type="submission" date="2021-10" db="EMBL/GenBank/DDBJ databases">
        <title>Lutispora strain m25 sp. nov., a thermophilic, non-spore-forming bacterium isolated from a lab-scale methanogenic bioreactor digesting anaerobic sludge.</title>
        <authorList>
            <person name="El Houari A."/>
            <person name="Mcdonald J."/>
        </authorList>
    </citation>
    <scope>NUCLEOTIDE SEQUENCE [LARGE SCALE GENOMIC DNA]</scope>
    <source>
        <strain evidence="10">m25</strain>
    </source>
</reference>
<comment type="caution">
    <text evidence="9">The sequence shown here is derived from an EMBL/GenBank/DDBJ whole genome shotgun (WGS) entry which is preliminary data.</text>
</comment>
<accession>A0ABT1NF15</accession>
<organism evidence="9 10">
    <name type="scientific">Lutispora saccharofermentans</name>
    <dbReference type="NCBI Taxonomy" id="3024236"/>
    <lineage>
        <taxon>Bacteria</taxon>
        <taxon>Bacillati</taxon>
        <taxon>Bacillota</taxon>
        <taxon>Clostridia</taxon>
        <taxon>Lutisporales</taxon>
        <taxon>Lutisporaceae</taxon>
        <taxon>Lutispora</taxon>
    </lineage>
</organism>
<evidence type="ECO:0000313" key="9">
    <source>
        <dbReference type="EMBL" id="MCQ1528768.1"/>
    </source>
</evidence>
<keyword evidence="10" id="KW-1185">Reference proteome</keyword>
<feature type="transmembrane region" description="Helical" evidence="7">
    <location>
        <begin position="156"/>
        <end position="174"/>
    </location>
</feature>
<keyword evidence="3 7" id="KW-0812">Transmembrane</keyword>
<feature type="transmembrane region" description="Helical" evidence="7">
    <location>
        <begin position="45"/>
        <end position="68"/>
    </location>
</feature>
<dbReference type="PANTHER" id="PTHR43731:SF14">
    <property type="entry name" value="PRESENILIN-ASSOCIATED RHOMBOID-LIKE PROTEIN, MITOCHONDRIAL"/>
    <property type="match status" value="1"/>
</dbReference>
<feature type="transmembrane region" description="Helical" evidence="7">
    <location>
        <begin position="183"/>
        <end position="201"/>
    </location>
</feature>
<evidence type="ECO:0000256" key="3">
    <source>
        <dbReference type="ARBA" id="ARBA00022692"/>
    </source>
</evidence>
<dbReference type="SUPFAM" id="SSF48452">
    <property type="entry name" value="TPR-like"/>
    <property type="match status" value="1"/>
</dbReference>
<evidence type="ECO:0000256" key="6">
    <source>
        <dbReference type="ARBA" id="ARBA00023136"/>
    </source>
</evidence>
<feature type="transmembrane region" description="Helical" evidence="7">
    <location>
        <begin position="132"/>
        <end position="150"/>
    </location>
</feature>
<keyword evidence="5 7" id="KW-1133">Transmembrane helix</keyword>
<dbReference type="InterPro" id="IPR011990">
    <property type="entry name" value="TPR-like_helical_dom_sf"/>
</dbReference>
<dbReference type="Proteomes" id="UP001651880">
    <property type="component" value="Unassembled WGS sequence"/>
</dbReference>